<feature type="region of interest" description="Disordered" evidence="1">
    <location>
        <begin position="48"/>
        <end position="70"/>
    </location>
</feature>
<feature type="compositionally biased region" description="Polar residues" evidence="1">
    <location>
        <begin position="61"/>
        <end position="70"/>
    </location>
</feature>
<dbReference type="RefSeq" id="WP_145087865.1">
    <property type="nucleotide sequence ID" value="NZ_CP036274.1"/>
</dbReference>
<dbReference type="EMBL" id="CP036274">
    <property type="protein sequence ID" value="QDU26985.1"/>
    <property type="molecule type" value="Genomic_DNA"/>
</dbReference>
<protein>
    <submittedName>
        <fullName evidence="2">Uncharacterized protein</fullName>
    </submittedName>
</protein>
<evidence type="ECO:0000313" key="2">
    <source>
        <dbReference type="EMBL" id="QDU26985.1"/>
    </source>
</evidence>
<dbReference type="KEGG" id="aagg:ETAA8_20690"/>
<organism evidence="2 3">
    <name type="scientific">Anatilimnocola aggregata</name>
    <dbReference type="NCBI Taxonomy" id="2528021"/>
    <lineage>
        <taxon>Bacteria</taxon>
        <taxon>Pseudomonadati</taxon>
        <taxon>Planctomycetota</taxon>
        <taxon>Planctomycetia</taxon>
        <taxon>Pirellulales</taxon>
        <taxon>Pirellulaceae</taxon>
        <taxon>Anatilimnocola</taxon>
    </lineage>
</organism>
<gene>
    <name evidence="2" type="ORF">ETAA8_20690</name>
</gene>
<reference evidence="2 3" key="1">
    <citation type="submission" date="2019-02" db="EMBL/GenBank/DDBJ databases">
        <title>Deep-cultivation of Planctomycetes and their phenomic and genomic characterization uncovers novel biology.</title>
        <authorList>
            <person name="Wiegand S."/>
            <person name="Jogler M."/>
            <person name="Boedeker C."/>
            <person name="Pinto D."/>
            <person name="Vollmers J."/>
            <person name="Rivas-Marin E."/>
            <person name="Kohn T."/>
            <person name="Peeters S.H."/>
            <person name="Heuer A."/>
            <person name="Rast P."/>
            <person name="Oberbeckmann S."/>
            <person name="Bunk B."/>
            <person name="Jeske O."/>
            <person name="Meyerdierks A."/>
            <person name="Storesund J.E."/>
            <person name="Kallscheuer N."/>
            <person name="Luecker S."/>
            <person name="Lage O.M."/>
            <person name="Pohl T."/>
            <person name="Merkel B.J."/>
            <person name="Hornburger P."/>
            <person name="Mueller R.-W."/>
            <person name="Bruemmer F."/>
            <person name="Labrenz M."/>
            <person name="Spormann A.M."/>
            <person name="Op den Camp H."/>
            <person name="Overmann J."/>
            <person name="Amann R."/>
            <person name="Jetten M.S.M."/>
            <person name="Mascher T."/>
            <person name="Medema M.H."/>
            <person name="Devos D.P."/>
            <person name="Kaster A.-K."/>
            <person name="Ovreas L."/>
            <person name="Rohde M."/>
            <person name="Galperin M.Y."/>
            <person name="Jogler C."/>
        </authorList>
    </citation>
    <scope>NUCLEOTIDE SEQUENCE [LARGE SCALE GENOMIC DNA]</scope>
    <source>
        <strain evidence="2 3">ETA_A8</strain>
    </source>
</reference>
<dbReference type="AlphaFoldDB" id="A0A517Y9S6"/>
<name>A0A517Y9S6_9BACT</name>
<evidence type="ECO:0000313" key="3">
    <source>
        <dbReference type="Proteomes" id="UP000315017"/>
    </source>
</evidence>
<accession>A0A517Y9S6</accession>
<keyword evidence="3" id="KW-1185">Reference proteome</keyword>
<evidence type="ECO:0000256" key="1">
    <source>
        <dbReference type="SAM" id="MobiDB-lite"/>
    </source>
</evidence>
<sequence>MVVLAQEEGGLRRANYLELETSQQPQSIAALLPQVLARYALIDAEVRLPQPKREPTAPRGKSTSQKLLLS</sequence>
<proteinExistence type="predicted"/>
<dbReference type="Proteomes" id="UP000315017">
    <property type="component" value="Chromosome"/>
</dbReference>